<evidence type="ECO:0000313" key="3">
    <source>
        <dbReference type="Proteomes" id="UP001214250"/>
    </source>
</evidence>
<dbReference type="SUPFAM" id="SSF55120">
    <property type="entry name" value="Pseudouridine synthase"/>
    <property type="match status" value="1"/>
</dbReference>
<dbReference type="EMBL" id="CP117811">
    <property type="protein sequence ID" value="WDE95897.1"/>
    <property type="molecule type" value="Genomic_DNA"/>
</dbReference>
<accession>A0ABY7VPI7</accession>
<dbReference type="Gene3D" id="3.30.2350.10">
    <property type="entry name" value="Pseudouridine synthase"/>
    <property type="match status" value="1"/>
</dbReference>
<organism evidence="2 3">
    <name type="scientific">Lentisphaera profundi</name>
    <dbReference type="NCBI Taxonomy" id="1658616"/>
    <lineage>
        <taxon>Bacteria</taxon>
        <taxon>Pseudomonadati</taxon>
        <taxon>Lentisphaerota</taxon>
        <taxon>Lentisphaeria</taxon>
        <taxon>Lentisphaerales</taxon>
        <taxon>Lentisphaeraceae</taxon>
        <taxon>Lentisphaera</taxon>
    </lineage>
</organism>
<dbReference type="InterPro" id="IPR020103">
    <property type="entry name" value="PsdUridine_synth_cat_dom_sf"/>
</dbReference>
<proteinExistence type="predicted"/>
<feature type="domain" description="Pseudouridine synthase RsuA/RluA-like" evidence="1">
    <location>
        <begin position="89"/>
        <end position="236"/>
    </location>
</feature>
<dbReference type="RefSeq" id="WP_274149764.1">
    <property type="nucleotide sequence ID" value="NZ_CP117811.1"/>
</dbReference>
<dbReference type="InterPro" id="IPR006224">
    <property type="entry name" value="PsdUridine_synth_RluA-like_CS"/>
</dbReference>
<evidence type="ECO:0000259" key="1">
    <source>
        <dbReference type="Pfam" id="PF00849"/>
    </source>
</evidence>
<dbReference type="Proteomes" id="UP001214250">
    <property type="component" value="Chromosome 1"/>
</dbReference>
<keyword evidence="3" id="KW-1185">Reference proteome</keyword>
<dbReference type="PROSITE" id="PS01129">
    <property type="entry name" value="PSI_RLU"/>
    <property type="match status" value="1"/>
</dbReference>
<dbReference type="Pfam" id="PF00849">
    <property type="entry name" value="PseudoU_synth_2"/>
    <property type="match status" value="1"/>
</dbReference>
<dbReference type="InterPro" id="IPR050188">
    <property type="entry name" value="RluA_PseudoU_synthase"/>
</dbReference>
<gene>
    <name evidence="2" type="ORF">PQO03_09230</name>
</gene>
<dbReference type="PANTHER" id="PTHR21600">
    <property type="entry name" value="MITOCHONDRIAL RNA PSEUDOURIDINE SYNTHASE"/>
    <property type="match status" value="1"/>
</dbReference>
<sequence length="290" mass="33589">MNKFVPSKIWLPKEASHISHLDFFNHTFPQIPAETWIARFQEGKITDLEQKAIPLQSAYQGNRHLIYYREVEDETPIPFEGKILFEDENLIVVDKPHFLPIHPAGPYVKETLVYRLRESQNNPHIAPLHRIDRLTAGLVLFSKNIDARRPYQMLFSERLIEKTYLAISKGETPQQKSWHLHNRIVPGDPWFLSAIGSGEPNSESFIEFIDQQQDLIKFKLKPVSGKKHQLRLHLASIGYPILHDPLYPDFTSKPPDDYAKALQLLAQSISFIDPLSKKKMSFQSELKLSF</sequence>
<name>A0ABY7VPI7_9BACT</name>
<dbReference type="InterPro" id="IPR006145">
    <property type="entry name" value="PsdUridine_synth_RsuA/RluA"/>
</dbReference>
<protein>
    <submittedName>
        <fullName evidence="2">Pseudouridine synthase</fullName>
    </submittedName>
</protein>
<evidence type="ECO:0000313" key="2">
    <source>
        <dbReference type="EMBL" id="WDE95897.1"/>
    </source>
</evidence>
<reference evidence="2 3" key="1">
    <citation type="submission" date="2023-02" db="EMBL/GenBank/DDBJ databases">
        <title>Genome sequence of Lentisphaera profundi SAORIC-696.</title>
        <authorList>
            <person name="Kim e."/>
            <person name="Cho J.-C."/>
            <person name="Choi A."/>
            <person name="Kang I."/>
        </authorList>
    </citation>
    <scope>NUCLEOTIDE SEQUENCE [LARGE SCALE GENOMIC DNA]</scope>
    <source>
        <strain evidence="2 3">SAORIC-696</strain>
    </source>
</reference>
<dbReference type="PANTHER" id="PTHR21600:SF84">
    <property type="entry name" value="PSEUDOURIDINE SYNTHASE RSUA_RLUA-LIKE DOMAIN-CONTAINING PROTEIN"/>
    <property type="match status" value="1"/>
</dbReference>